<protein>
    <submittedName>
        <fullName evidence="2">Hypp9318 protein</fullName>
    </submittedName>
</protein>
<dbReference type="Proteomes" id="UP000838412">
    <property type="component" value="Unassembled WGS sequence"/>
</dbReference>
<proteinExistence type="predicted"/>
<dbReference type="AlphaFoldDB" id="A0A8S4MLP9"/>
<accession>A0A8S4MLP9</accession>
<sequence length="119" mass="13243">MASEVTPGLGQRKFPYRKLKDREVSLEGLPAEVNLKNLHNMGTDRLRLVLKNKDNIRIHVEQELLHLQQAIQHSAQGQREEVTLQQEEQGGDGAVGTSTCSGQGERRGAFSLIEALSKK</sequence>
<evidence type="ECO:0000256" key="1">
    <source>
        <dbReference type="SAM" id="MobiDB-lite"/>
    </source>
</evidence>
<dbReference type="SUPFAM" id="SSF117773">
    <property type="entry name" value="GTF2I-like repeat"/>
    <property type="match status" value="1"/>
</dbReference>
<feature type="region of interest" description="Disordered" evidence="1">
    <location>
        <begin position="75"/>
        <end position="106"/>
    </location>
</feature>
<feature type="compositionally biased region" description="Polar residues" evidence="1">
    <location>
        <begin position="75"/>
        <end position="88"/>
    </location>
</feature>
<dbReference type="InterPro" id="IPR036647">
    <property type="entry name" value="GTF2I-like_rpt_sf"/>
</dbReference>
<comment type="caution">
    <text evidence="2">The sequence shown here is derived from an EMBL/GenBank/DDBJ whole genome shotgun (WGS) entry which is preliminary data.</text>
</comment>
<dbReference type="Gene3D" id="3.90.1460.10">
    <property type="entry name" value="GTF2I-like"/>
    <property type="match status" value="1"/>
</dbReference>
<organism evidence="2 3">
    <name type="scientific">Branchiostoma lanceolatum</name>
    <name type="common">Common lancelet</name>
    <name type="synonym">Amphioxus lanceolatum</name>
    <dbReference type="NCBI Taxonomy" id="7740"/>
    <lineage>
        <taxon>Eukaryota</taxon>
        <taxon>Metazoa</taxon>
        <taxon>Chordata</taxon>
        <taxon>Cephalochordata</taxon>
        <taxon>Leptocardii</taxon>
        <taxon>Amphioxiformes</taxon>
        <taxon>Branchiostomatidae</taxon>
        <taxon>Branchiostoma</taxon>
    </lineage>
</organism>
<evidence type="ECO:0000313" key="2">
    <source>
        <dbReference type="EMBL" id="CAH1274773.1"/>
    </source>
</evidence>
<keyword evidence="3" id="KW-1185">Reference proteome</keyword>
<reference evidence="2" key="1">
    <citation type="submission" date="2022-01" db="EMBL/GenBank/DDBJ databases">
        <authorList>
            <person name="Braso-Vives M."/>
        </authorList>
    </citation>
    <scope>NUCLEOTIDE SEQUENCE</scope>
</reference>
<evidence type="ECO:0000313" key="3">
    <source>
        <dbReference type="Proteomes" id="UP000838412"/>
    </source>
</evidence>
<dbReference type="EMBL" id="CAKMNS010000007">
    <property type="protein sequence ID" value="CAH1274773.1"/>
    <property type="molecule type" value="Genomic_DNA"/>
</dbReference>
<gene>
    <name evidence="2" type="primary">Hypp9318</name>
    <name evidence="2" type="ORF">BLAG_LOCUS25697</name>
</gene>
<name>A0A8S4MLP9_BRALA</name>